<reference evidence="4" key="2">
    <citation type="submission" date="2015-01" db="EMBL/GenBank/DDBJ databases">
        <title>Evolutionary Origins and Diversification of the Mycorrhizal Mutualists.</title>
        <authorList>
            <consortium name="DOE Joint Genome Institute"/>
            <consortium name="Mycorrhizal Genomics Consortium"/>
            <person name="Kohler A."/>
            <person name="Kuo A."/>
            <person name="Nagy L.G."/>
            <person name="Floudas D."/>
            <person name="Copeland A."/>
            <person name="Barry K.W."/>
            <person name="Cichocki N."/>
            <person name="Veneault-Fourrey C."/>
            <person name="LaButti K."/>
            <person name="Lindquist E.A."/>
            <person name="Lipzen A."/>
            <person name="Lundell T."/>
            <person name="Morin E."/>
            <person name="Murat C."/>
            <person name="Riley R."/>
            <person name="Ohm R."/>
            <person name="Sun H."/>
            <person name="Tunlid A."/>
            <person name="Henrissat B."/>
            <person name="Grigoriev I.V."/>
            <person name="Hibbett D.S."/>
            <person name="Martin F."/>
        </authorList>
    </citation>
    <scope>NUCLEOTIDE SEQUENCE [LARGE SCALE GENOMIC DNA]</scope>
    <source>
        <strain evidence="4">MUT 4182</strain>
    </source>
</reference>
<dbReference type="SUPFAM" id="SSF56112">
    <property type="entry name" value="Protein kinase-like (PK-like)"/>
    <property type="match status" value="1"/>
</dbReference>
<sequence>MASASGGGSVPSDTVGTSTTSRKRKAEASRSKDDKMTKLATELKKLLDRYPTNLSTADNDLATDLETVVEMVTNETLNEPTLDILRLRFPIGVNDPVTERRVKIVNAKLDELSKLYKDRLEYANAIPAPSEYAKLSIWPEWQQKDTAILCFRPSDKQGLPLCVLDDVFRKFQQQVRIPLPSTKDARNAMNAAFNLCHVMPNNFAKEKDRGNAFDKCLDPVLDHSLWRKEVYMSAPTEQHTGQVDNTYEMDGVIRILREDKVEPGTGGDVYMQASRVYQLHVENVRDEKPALIGQGVPVFVLCLLGPMLLICGGFYDTKSTIVEPLVEPCLMFDDHLRVRQETLARQLFALKQGLDTLRSRSPPDGSAVNNPRAGVPRIYTTYITEDKAEQSLRFLRPLTERLPQPLLFVTSADKLVKLVVGNYGTEVHKLLAKHQFAPALYGQRCLESAPTAYVMEFLSPPTIKKSGWVTLFDFFKLKDEDLPTRYANAIRIALDRILDVMQGEKMVHGDLRPNNIMMEVMDSGNTPVYSDEKQGVKLRVVDFDWAVRSI</sequence>
<dbReference type="GO" id="GO:0005524">
    <property type="term" value="F:ATP binding"/>
    <property type="evidence" value="ECO:0007669"/>
    <property type="project" value="InterPro"/>
</dbReference>
<dbReference type="AlphaFoldDB" id="A0A0C3QNH7"/>
<reference evidence="3 4" key="1">
    <citation type="submission" date="2014-04" db="EMBL/GenBank/DDBJ databases">
        <authorList>
            <consortium name="DOE Joint Genome Institute"/>
            <person name="Kuo A."/>
            <person name="Girlanda M."/>
            <person name="Perotto S."/>
            <person name="Kohler A."/>
            <person name="Nagy L.G."/>
            <person name="Floudas D."/>
            <person name="Copeland A."/>
            <person name="Barry K.W."/>
            <person name="Cichocki N."/>
            <person name="Veneault-Fourrey C."/>
            <person name="LaButti K."/>
            <person name="Lindquist E.A."/>
            <person name="Lipzen A."/>
            <person name="Lundell T."/>
            <person name="Morin E."/>
            <person name="Murat C."/>
            <person name="Sun H."/>
            <person name="Tunlid A."/>
            <person name="Henrissat B."/>
            <person name="Grigoriev I.V."/>
            <person name="Hibbett D.S."/>
            <person name="Martin F."/>
            <person name="Nordberg H.P."/>
            <person name="Cantor M.N."/>
            <person name="Hua S.X."/>
        </authorList>
    </citation>
    <scope>NUCLEOTIDE SEQUENCE [LARGE SCALE GENOMIC DNA]</scope>
    <source>
        <strain evidence="3 4">MUT 4182</strain>
    </source>
</reference>
<dbReference type="InterPro" id="IPR000719">
    <property type="entry name" value="Prot_kinase_dom"/>
</dbReference>
<accession>A0A0C3QNH7</accession>
<feature type="region of interest" description="Disordered" evidence="1">
    <location>
        <begin position="1"/>
        <end position="35"/>
    </location>
</feature>
<dbReference type="EMBL" id="KN822992">
    <property type="protein sequence ID" value="KIO28659.1"/>
    <property type="molecule type" value="Genomic_DNA"/>
</dbReference>
<feature type="domain" description="Protein kinase" evidence="2">
    <location>
        <begin position="255"/>
        <end position="550"/>
    </location>
</feature>
<evidence type="ECO:0000313" key="4">
    <source>
        <dbReference type="Proteomes" id="UP000054248"/>
    </source>
</evidence>
<dbReference type="InterPro" id="IPR011009">
    <property type="entry name" value="Kinase-like_dom_sf"/>
</dbReference>
<evidence type="ECO:0000256" key="1">
    <source>
        <dbReference type="SAM" id="MobiDB-lite"/>
    </source>
</evidence>
<dbReference type="OrthoDB" id="4062651at2759"/>
<keyword evidence="4" id="KW-1185">Reference proteome</keyword>
<evidence type="ECO:0000313" key="3">
    <source>
        <dbReference type="EMBL" id="KIO28659.1"/>
    </source>
</evidence>
<proteinExistence type="predicted"/>
<dbReference type="HOGENOM" id="CLU_495395_0_0_1"/>
<evidence type="ECO:0000259" key="2">
    <source>
        <dbReference type="PROSITE" id="PS50011"/>
    </source>
</evidence>
<dbReference type="Proteomes" id="UP000054248">
    <property type="component" value="Unassembled WGS sequence"/>
</dbReference>
<name>A0A0C3QNH7_9AGAM</name>
<protein>
    <recommendedName>
        <fullName evidence="2">Protein kinase domain-containing protein</fullName>
    </recommendedName>
</protein>
<feature type="compositionally biased region" description="Polar residues" evidence="1">
    <location>
        <begin position="11"/>
        <end position="20"/>
    </location>
</feature>
<organism evidence="3 4">
    <name type="scientific">Tulasnella calospora MUT 4182</name>
    <dbReference type="NCBI Taxonomy" id="1051891"/>
    <lineage>
        <taxon>Eukaryota</taxon>
        <taxon>Fungi</taxon>
        <taxon>Dikarya</taxon>
        <taxon>Basidiomycota</taxon>
        <taxon>Agaricomycotina</taxon>
        <taxon>Agaricomycetes</taxon>
        <taxon>Cantharellales</taxon>
        <taxon>Tulasnellaceae</taxon>
        <taxon>Tulasnella</taxon>
    </lineage>
</organism>
<dbReference type="GO" id="GO:0004672">
    <property type="term" value="F:protein kinase activity"/>
    <property type="evidence" value="ECO:0007669"/>
    <property type="project" value="InterPro"/>
</dbReference>
<gene>
    <name evidence="3" type="ORF">M407DRAFT_22242</name>
</gene>
<dbReference type="PROSITE" id="PS50011">
    <property type="entry name" value="PROTEIN_KINASE_DOM"/>
    <property type="match status" value="1"/>
</dbReference>
<feature type="compositionally biased region" description="Basic and acidic residues" evidence="1">
    <location>
        <begin position="26"/>
        <end position="35"/>
    </location>
</feature>